<dbReference type="AlphaFoldDB" id="A0A937F8Z1"/>
<evidence type="ECO:0000313" key="3">
    <source>
        <dbReference type="Proteomes" id="UP000659388"/>
    </source>
</evidence>
<dbReference type="InterPro" id="IPR016161">
    <property type="entry name" value="Ald_DH/histidinol_DH"/>
</dbReference>
<dbReference type="SUPFAM" id="SSF53720">
    <property type="entry name" value="ALDH-like"/>
    <property type="match status" value="1"/>
</dbReference>
<dbReference type="Proteomes" id="UP000659388">
    <property type="component" value="Unassembled WGS sequence"/>
</dbReference>
<keyword evidence="1" id="KW-0521">NADP</keyword>
<dbReference type="GO" id="GO:0003995">
    <property type="term" value="F:acyl-CoA dehydrogenase activity"/>
    <property type="evidence" value="ECO:0007669"/>
    <property type="project" value="InterPro"/>
</dbReference>
<dbReference type="InterPro" id="IPR008670">
    <property type="entry name" value="CoA_reduct_LuxC"/>
</dbReference>
<gene>
    <name evidence="2" type="ORF">JL102_14760</name>
</gene>
<dbReference type="EMBL" id="JAESIY010000008">
    <property type="protein sequence ID" value="MBL3657406.1"/>
    <property type="molecule type" value="Genomic_DNA"/>
</dbReference>
<evidence type="ECO:0000313" key="2">
    <source>
        <dbReference type="EMBL" id="MBL3657406.1"/>
    </source>
</evidence>
<evidence type="ECO:0000256" key="1">
    <source>
        <dbReference type="ARBA" id="ARBA00022857"/>
    </source>
</evidence>
<keyword evidence="3" id="KW-1185">Reference proteome</keyword>
<proteinExistence type="predicted"/>
<dbReference type="GO" id="GO:0008218">
    <property type="term" value="P:bioluminescence"/>
    <property type="evidence" value="ECO:0007669"/>
    <property type="project" value="InterPro"/>
</dbReference>
<sequence>MNIKERISAFAQLGNKLKKIMDQEPDEDFFISIKSQNPWFTEDNVKLALHNIINYLKEDHLSNWVGNYNIKEQNKKIGIVMAGNIPLVGFHDLLAVIISGNIAVIKISSQDSFLMHFIISELNSLDNRFKEKIIIKDQLKDIDAIIATGSDNTSRYFEYYFSKYPNIIRKNRTSAAILDGSETKEDLQKLSDDIFSYFGLGCRNVSKLFVPNEYNFVSFLEAMSKYQYITYNHKYSNNYDYNKSIYLVNGVKHLDNGFLLLKEDHNMVSPISVLFFEYYSSDENLLEITNRQKDKIQCIVSKKQLTIDHKPLGDAQYPKLWDYADGVDTMRFLTEL</sequence>
<accession>A0A937F8Z1</accession>
<dbReference type="Pfam" id="PF05893">
    <property type="entry name" value="LuxC"/>
    <property type="match status" value="1"/>
</dbReference>
<comment type="caution">
    <text evidence="2">The sequence shown here is derived from an EMBL/GenBank/DDBJ whole genome shotgun (WGS) entry which is preliminary data.</text>
</comment>
<dbReference type="RefSeq" id="WP_202245203.1">
    <property type="nucleotide sequence ID" value="NZ_JAESIY010000008.1"/>
</dbReference>
<reference evidence="2" key="1">
    <citation type="submission" date="2021-01" db="EMBL/GenBank/DDBJ databases">
        <title>Fulvivirga kasyanovii gen. nov., sp nov., a novel member of the phylum Bacteroidetes isolated from seawater in a mussel farm.</title>
        <authorList>
            <person name="Zhao L.-H."/>
            <person name="Wang Z.-J."/>
        </authorList>
    </citation>
    <scope>NUCLEOTIDE SEQUENCE</scope>
    <source>
        <strain evidence="2">2943</strain>
    </source>
</reference>
<name>A0A937F8Z1_9BACT</name>
<organism evidence="2 3">
    <name type="scientific">Fulvivirga sediminis</name>
    <dbReference type="NCBI Taxonomy" id="2803949"/>
    <lineage>
        <taxon>Bacteria</taxon>
        <taxon>Pseudomonadati</taxon>
        <taxon>Bacteroidota</taxon>
        <taxon>Cytophagia</taxon>
        <taxon>Cytophagales</taxon>
        <taxon>Fulvivirgaceae</taxon>
        <taxon>Fulvivirga</taxon>
    </lineage>
</organism>
<protein>
    <submittedName>
        <fullName evidence="2">Acyl-CoA reductase</fullName>
    </submittedName>
</protein>